<proteinExistence type="predicted"/>
<geneLocation type="chloroplast" evidence="1"/>
<name>Q85X53_PINKO</name>
<dbReference type="AlphaFoldDB" id="Q85X53"/>
<organism evidence="1">
    <name type="scientific">Pinus koraiensis</name>
    <name type="common">Korean pine</name>
    <dbReference type="NCBI Taxonomy" id="88728"/>
    <lineage>
        <taxon>Eukaryota</taxon>
        <taxon>Viridiplantae</taxon>
        <taxon>Streptophyta</taxon>
        <taxon>Embryophyta</taxon>
        <taxon>Tracheophyta</taxon>
        <taxon>Spermatophyta</taxon>
        <taxon>Pinopsida</taxon>
        <taxon>Pinidae</taxon>
        <taxon>Conifers I</taxon>
        <taxon>Pinales</taxon>
        <taxon>Pinaceae</taxon>
        <taxon>Pinus</taxon>
        <taxon>Pinus subgen. Strobus</taxon>
    </lineage>
</organism>
<keyword evidence="1" id="KW-0150">Chloroplast</keyword>
<protein>
    <submittedName>
        <fullName evidence="1">ORF43d</fullName>
    </submittedName>
</protein>
<sequence>MCKEGTNSGGWCNYGRGRTLFGKKRFSSLYAMGRIQFRRRNTN</sequence>
<reference evidence="1" key="1">
    <citation type="submission" date="2007-04" db="EMBL/GenBank/DDBJ databases">
        <authorList>
            <person name="Noh E.W."/>
            <person name="Lee J.S."/>
            <person name="Choi Y.I."/>
            <person name="Han M.S."/>
            <person name="Yi Y.S."/>
            <person name="Han S.U."/>
        </authorList>
    </citation>
    <scope>NUCLEOTIDE SEQUENCE</scope>
</reference>
<keyword evidence="1" id="KW-0934">Plastid</keyword>
<dbReference type="EMBL" id="AY228468">
    <property type="protein sequence ID" value="AAO74010.1"/>
    <property type="molecule type" value="Genomic_DNA"/>
</dbReference>
<accession>Q85X53</accession>
<evidence type="ECO:0000313" key="1">
    <source>
        <dbReference type="EMBL" id="AAO74010.1"/>
    </source>
</evidence>